<feature type="DNA-binding region" description="H-T-H motif" evidence="2">
    <location>
        <begin position="32"/>
        <end position="51"/>
    </location>
</feature>
<organism evidence="4 5">
    <name type="scientific">Nosocomiicoccus ampullae</name>
    <dbReference type="NCBI Taxonomy" id="489910"/>
    <lineage>
        <taxon>Bacteria</taxon>
        <taxon>Bacillati</taxon>
        <taxon>Bacillota</taxon>
        <taxon>Bacilli</taxon>
        <taxon>Bacillales</taxon>
        <taxon>Staphylococcaceae</taxon>
        <taxon>Nosocomiicoccus</taxon>
    </lineage>
</organism>
<dbReference type="Pfam" id="PF00440">
    <property type="entry name" value="TetR_N"/>
    <property type="match status" value="1"/>
</dbReference>
<dbReference type="PROSITE" id="PS50977">
    <property type="entry name" value="HTH_TETR_2"/>
    <property type="match status" value="1"/>
</dbReference>
<dbReference type="GO" id="GO:0003677">
    <property type="term" value="F:DNA binding"/>
    <property type="evidence" value="ECO:0007669"/>
    <property type="project" value="UniProtKB-UniRule"/>
</dbReference>
<comment type="caution">
    <text evidence="4">The sequence shown here is derived from an EMBL/GenBank/DDBJ whole genome shotgun (WGS) entry which is preliminary data.</text>
</comment>
<dbReference type="PANTHER" id="PTHR43479">
    <property type="entry name" value="ACREF/ENVCD OPERON REPRESSOR-RELATED"/>
    <property type="match status" value="1"/>
</dbReference>
<dbReference type="SUPFAM" id="SSF46689">
    <property type="entry name" value="Homeodomain-like"/>
    <property type="match status" value="1"/>
</dbReference>
<dbReference type="InterPro" id="IPR050624">
    <property type="entry name" value="HTH-type_Tx_Regulator"/>
</dbReference>
<keyword evidence="5" id="KW-1185">Reference proteome</keyword>
<protein>
    <submittedName>
        <fullName evidence="4">AcrR family transcriptional regulator</fullName>
    </submittedName>
</protein>
<dbReference type="AlphaFoldDB" id="A0A9Q2HEG6"/>
<dbReference type="Proteomes" id="UP000579136">
    <property type="component" value="Unassembled WGS sequence"/>
</dbReference>
<dbReference type="InterPro" id="IPR039532">
    <property type="entry name" value="TetR_C_Firmicutes"/>
</dbReference>
<gene>
    <name evidence="4" type="ORF">HNQ45_000398</name>
</gene>
<proteinExistence type="predicted"/>
<dbReference type="Pfam" id="PF14278">
    <property type="entry name" value="TetR_C_8"/>
    <property type="match status" value="1"/>
</dbReference>
<dbReference type="InterPro" id="IPR001647">
    <property type="entry name" value="HTH_TetR"/>
</dbReference>
<evidence type="ECO:0000256" key="2">
    <source>
        <dbReference type="PROSITE-ProRule" id="PRU00335"/>
    </source>
</evidence>
<keyword evidence="1 2" id="KW-0238">DNA-binding</keyword>
<evidence type="ECO:0000256" key="1">
    <source>
        <dbReference type="ARBA" id="ARBA00023125"/>
    </source>
</evidence>
<dbReference type="EMBL" id="JACHHF010000002">
    <property type="protein sequence ID" value="MBB5175528.1"/>
    <property type="molecule type" value="Genomic_DNA"/>
</dbReference>
<dbReference type="InterPro" id="IPR009057">
    <property type="entry name" value="Homeodomain-like_sf"/>
</dbReference>
<sequence>MTKKDLRVIKTLKSIDDAIVTLLKDKKFEDITVKDICEKAMINRGTYYSHYKDKYALIQSYQKSLIEDAENLIYKNITGDSLTEIADHQVKDMLEQLFEYIEYNQTKIYATALAVGRVEFMEDFSKHMYKIYRLKQKELDVHFSDEALSEYLITYVSNAHLGIIYRWLENGCKETPKEMAEMLELMTITGVFKSVLTKEKDE</sequence>
<name>A0A9Q2HEG6_9STAP</name>
<dbReference type="PANTHER" id="PTHR43479:SF7">
    <property type="entry name" value="TETR-FAMILY TRANSCRIPTIONAL REGULATOR"/>
    <property type="match status" value="1"/>
</dbReference>
<evidence type="ECO:0000259" key="3">
    <source>
        <dbReference type="PROSITE" id="PS50977"/>
    </source>
</evidence>
<evidence type="ECO:0000313" key="5">
    <source>
        <dbReference type="Proteomes" id="UP000579136"/>
    </source>
</evidence>
<feature type="domain" description="HTH tetR-type" evidence="3">
    <location>
        <begin position="9"/>
        <end position="69"/>
    </location>
</feature>
<accession>A0A9Q2HEG6</accession>
<dbReference type="Gene3D" id="1.10.357.10">
    <property type="entry name" value="Tetracycline Repressor, domain 2"/>
    <property type="match status" value="1"/>
</dbReference>
<evidence type="ECO:0000313" key="4">
    <source>
        <dbReference type="EMBL" id="MBB5175528.1"/>
    </source>
</evidence>
<dbReference type="RefSeq" id="WP_183672949.1">
    <property type="nucleotide sequence ID" value="NZ_CBCRYX010000001.1"/>
</dbReference>
<reference evidence="4 5" key="1">
    <citation type="submission" date="2020-08" db="EMBL/GenBank/DDBJ databases">
        <title>Genomic Encyclopedia of Type Strains, Phase IV (KMG-IV): sequencing the most valuable type-strain genomes for metagenomic binning, comparative biology and taxonomic classification.</title>
        <authorList>
            <person name="Goeker M."/>
        </authorList>
    </citation>
    <scope>NUCLEOTIDE SEQUENCE [LARGE SCALE GENOMIC DNA]</scope>
    <source>
        <strain evidence="4 5">DSM 19163</strain>
    </source>
</reference>